<dbReference type="AlphaFoldDB" id="A0A8J5P9I5"/>
<feature type="region of interest" description="Disordered" evidence="1">
    <location>
        <begin position="107"/>
        <end position="165"/>
    </location>
</feature>
<proteinExistence type="predicted"/>
<keyword evidence="2" id="KW-0472">Membrane</keyword>
<comment type="caution">
    <text evidence="3">The sequence shown here is derived from an EMBL/GenBank/DDBJ whole genome shotgun (WGS) entry which is preliminary data.</text>
</comment>
<name>A0A8J5P9I5_FUSOX</name>
<gene>
    <name evidence="3" type="ORF">Forpe1208_v002216</name>
</gene>
<keyword evidence="2" id="KW-1133">Transmembrane helix</keyword>
<accession>A0A8J5P9I5</accession>
<feature type="compositionally biased region" description="Polar residues" evidence="1">
    <location>
        <begin position="34"/>
        <end position="48"/>
    </location>
</feature>
<evidence type="ECO:0000256" key="1">
    <source>
        <dbReference type="SAM" id="MobiDB-lite"/>
    </source>
</evidence>
<feature type="compositionally biased region" description="Basic and acidic residues" evidence="1">
    <location>
        <begin position="110"/>
        <end position="165"/>
    </location>
</feature>
<feature type="region of interest" description="Disordered" evidence="1">
    <location>
        <begin position="34"/>
        <end position="61"/>
    </location>
</feature>
<evidence type="ECO:0000313" key="4">
    <source>
        <dbReference type="Proteomes" id="UP000694050"/>
    </source>
</evidence>
<dbReference type="EMBL" id="JAELUQ010000002">
    <property type="protein sequence ID" value="KAG7419635.1"/>
    <property type="molecule type" value="Genomic_DNA"/>
</dbReference>
<dbReference type="Proteomes" id="UP000694050">
    <property type="component" value="Unassembled WGS sequence"/>
</dbReference>
<protein>
    <submittedName>
        <fullName evidence="3">Uncharacterized protein</fullName>
    </submittedName>
</protein>
<feature type="transmembrane region" description="Helical" evidence="2">
    <location>
        <begin position="175"/>
        <end position="194"/>
    </location>
</feature>
<evidence type="ECO:0000256" key="2">
    <source>
        <dbReference type="SAM" id="Phobius"/>
    </source>
</evidence>
<organism evidence="3 4">
    <name type="scientific">Fusarium oxysporum f. sp. rapae</name>
    <dbReference type="NCBI Taxonomy" id="485398"/>
    <lineage>
        <taxon>Eukaryota</taxon>
        <taxon>Fungi</taxon>
        <taxon>Dikarya</taxon>
        <taxon>Ascomycota</taxon>
        <taxon>Pezizomycotina</taxon>
        <taxon>Sordariomycetes</taxon>
        <taxon>Hypocreomycetidae</taxon>
        <taxon>Hypocreales</taxon>
        <taxon>Nectriaceae</taxon>
        <taxon>Fusarium</taxon>
        <taxon>Fusarium oxysporum species complex</taxon>
    </lineage>
</organism>
<reference evidence="3" key="1">
    <citation type="submission" date="2021-04" db="EMBL/GenBank/DDBJ databases">
        <title>First draft genome resource for Brassicaceae pathogens Fusarium oxysporum f. sp. raphani and Fusarium oxysporum f. sp. rapae.</title>
        <authorList>
            <person name="Asai S."/>
        </authorList>
    </citation>
    <scope>NUCLEOTIDE SEQUENCE</scope>
    <source>
        <strain evidence="3">Tf1208</strain>
    </source>
</reference>
<sequence length="234" mass="26892">MSLRIAPRKVASSAVSPTSRLECPLLSHRASKCAFSTSRPSNRRQQIPSPVDFVKPGENPAKTTITLTTSEQSAEITKSMVERATKLAQEREDKLRQARSARLVKLSTDAAKRQDARAKMTPSERAEYDRREKAKQVEERTNEAEEKKKTGLTKEEREKAEKEDYNRRHKQLERFWLKFMVGMPIVLVVGYELFQRLVMGKEQKVMPWKQAKINKEREERERLAMESGGSVGTE</sequence>
<keyword evidence="2" id="KW-0812">Transmembrane</keyword>
<evidence type="ECO:0000313" key="3">
    <source>
        <dbReference type="EMBL" id="KAG7419635.1"/>
    </source>
</evidence>